<feature type="transmembrane region" description="Helical" evidence="7">
    <location>
        <begin position="45"/>
        <end position="68"/>
    </location>
</feature>
<keyword evidence="6 7" id="KW-0472">Membrane</keyword>
<keyword evidence="7" id="KW-0132">Cell division</keyword>
<keyword evidence="4 7" id="KW-0812">Transmembrane</keyword>
<dbReference type="PROSITE" id="PS01348">
    <property type="entry name" value="MRAY_2"/>
    <property type="match status" value="1"/>
</dbReference>
<dbReference type="PANTHER" id="PTHR22926:SF5">
    <property type="entry name" value="PHOSPHO-N-ACETYLMURAMOYL-PENTAPEPTIDE-TRANSFERASE HOMOLOG"/>
    <property type="match status" value="1"/>
</dbReference>
<keyword evidence="11" id="KW-1185">Reference proteome</keyword>
<evidence type="ECO:0000256" key="6">
    <source>
        <dbReference type="ARBA" id="ARBA00023136"/>
    </source>
</evidence>
<dbReference type="AlphaFoldDB" id="A0A2U1E4B0"/>
<feature type="transmembrane region" description="Helical" evidence="7">
    <location>
        <begin position="74"/>
        <end position="93"/>
    </location>
</feature>
<keyword evidence="7" id="KW-0133">Cell shape</keyword>
<evidence type="ECO:0000313" key="11">
    <source>
        <dbReference type="Proteomes" id="UP000245793"/>
    </source>
</evidence>
<feature type="transmembrane region" description="Helical" evidence="7">
    <location>
        <begin position="202"/>
        <end position="220"/>
    </location>
</feature>
<dbReference type="GO" id="GO:0008360">
    <property type="term" value="P:regulation of cell shape"/>
    <property type="evidence" value="ECO:0007669"/>
    <property type="project" value="UniProtKB-KW"/>
</dbReference>
<comment type="function">
    <text evidence="7">Catalyzes the initial step of the lipid cycle reactions in the biosynthesis of the cell wall peptidoglycan: transfers peptidoglycan precursor phospho-MurNAc-pentapeptide from UDP-MurNAc-pentapeptide onto the lipid carrier undecaprenyl phosphate, yielding undecaprenyl-pyrophosphoryl-MurNAc-pentapeptide, known as lipid I.</text>
</comment>
<feature type="transmembrane region" description="Helical" evidence="7">
    <location>
        <begin position="251"/>
        <end position="272"/>
    </location>
</feature>
<dbReference type="GO" id="GO:0046872">
    <property type="term" value="F:metal ion binding"/>
    <property type="evidence" value="ECO:0007669"/>
    <property type="project" value="UniProtKB-KW"/>
</dbReference>
<dbReference type="InterPro" id="IPR003524">
    <property type="entry name" value="PNAcMuramoyl-5peptid_Trfase"/>
</dbReference>
<protein>
    <recommendedName>
        <fullName evidence="7 8">Phospho-N-acetylmuramoyl-pentapeptide-transferase</fullName>
        <ecNumber evidence="7 8">2.7.8.13</ecNumber>
    </recommendedName>
    <alternativeName>
        <fullName evidence="7">UDP-MurNAc-pentapeptide phosphotransferase</fullName>
    </alternativeName>
</protein>
<dbReference type="CDD" id="cd06852">
    <property type="entry name" value="GT_MraY"/>
    <property type="match status" value="1"/>
</dbReference>
<dbReference type="GO" id="GO:0051992">
    <property type="term" value="F:UDP-N-acetylmuramoyl-L-alanyl-D-glutamyl-meso-2,6-diaminopimelyl-D-alanyl-D-alanine:undecaprenyl-phosphate transferase activity"/>
    <property type="evidence" value="ECO:0007669"/>
    <property type="project" value="RHEA"/>
</dbReference>
<dbReference type="InterPro" id="IPR000715">
    <property type="entry name" value="Glycosyl_transferase_4"/>
</dbReference>
<dbReference type="RefSeq" id="WP_116479822.1">
    <property type="nucleotide sequence ID" value="NZ_CAUPJO010000003.1"/>
</dbReference>
<dbReference type="GO" id="GO:0009252">
    <property type="term" value="P:peptidoglycan biosynthetic process"/>
    <property type="evidence" value="ECO:0007669"/>
    <property type="project" value="UniProtKB-UniRule"/>
</dbReference>
<feature type="transmembrane region" description="Helical" evidence="7">
    <location>
        <begin position="299"/>
        <end position="317"/>
    </location>
</feature>
<keyword evidence="7 9" id="KW-0460">Magnesium</keyword>
<gene>
    <name evidence="7" type="primary">mraY</name>
    <name evidence="10" type="ORF">C7381_10323</name>
</gene>
<comment type="similarity">
    <text evidence="2 7">Belongs to the glycosyltransferase 4 family. MraY subfamily.</text>
</comment>
<proteinExistence type="inferred from homology"/>
<evidence type="ECO:0000256" key="7">
    <source>
        <dbReference type="HAMAP-Rule" id="MF_00038"/>
    </source>
</evidence>
<keyword evidence="7" id="KW-0961">Cell wall biogenesis/degradation</keyword>
<dbReference type="GO" id="GO:0071555">
    <property type="term" value="P:cell wall organization"/>
    <property type="evidence" value="ECO:0007669"/>
    <property type="project" value="UniProtKB-KW"/>
</dbReference>
<dbReference type="PROSITE" id="PS01347">
    <property type="entry name" value="MRAY_1"/>
    <property type="match status" value="1"/>
</dbReference>
<feature type="binding site" evidence="9">
    <location>
        <position position="228"/>
    </location>
    <ligand>
        <name>Mg(2+)</name>
        <dbReference type="ChEBI" id="CHEBI:18420"/>
    </ligand>
</feature>
<evidence type="ECO:0000256" key="9">
    <source>
        <dbReference type="PIRSR" id="PIRSR600715-1"/>
    </source>
</evidence>
<keyword evidence="7 9" id="KW-0479">Metal-binding</keyword>
<evidence type="ECO:0000256" key="2">
    <source>
        <dbReference type="ARBA" id="ARBA00005583"/>
    </source>
</evidence>
<comment type="cofactor">
    <cofactor evidence="7 9">
        <name>Mg(2+)</name>
        <dbReference type="ChEBI" id="CHEBI:18420"/>
    </cofactor>
</comment>
<organism evidence="10 11">
    <name type="scientific">Ezakiella coagulans</name>
    <dbReference type="NCBI Taxonomy" id="46507"/>
    <lineage>
        <taxon>Bacteria</taxon>
        <taxon>Bacillati</taxon>
        <taxon>Bacillota</taxon>
        <taxon>Tissierellia</taxon>
        <taxon>Ezakiella</taxon>
    </lineage>
</organism>
<keyword evidence="7" id="KW-1003">Cell membrane</keyword>
<dbReference type="Proteomes" id="UP000245793">
    <property type="component" value="Unassembled WGS sequence"/>
</dbReference>
<feature type="transmembrane region" description="Helical" evidence="7">
    <location>
        <begin position="6"/>
        <end position="24"/>
    </location>
</feature>
<dbReference type="UniPathway" id="UPA00219"/>
<keyword evidence="7" id="KW-0573">Peptidoglycan synthesis</keyword>
<evidence type="ECO:0000256" key="4">
    <source>
        <dbReference type="ARBA" id="ARBA00022692"/>
    </source>
</evidence>
<dbReference type="GO" id="GO:0008963">
    <property type="term" value="F:phospho-N-acetylmuramoyl-pentapeptide-transferase activity"/>
    <property type="evidence" value="ECO:0007669"/>
    <property type="project" value="UniProtKB-UniRule"/>
</dbReference>
<name>A0A2U1E4B0_9FIRM</name>
<dbReference type="InterPro" id="IPR018480">
    <property type="entry name" value="PNAcMuramoyl-5peptid_Trfase_CS"/>
</dbReference>
<comment type="catalytic activity">
    <reaction evidence="7">
        <text>UDP-N-acetyl-alpha-D-muramoyl-L-alanyl-gamma-D-glutamyl-meso-2,6-diaminopimeloyl-D-alanyl-D-alanine + di-trans,octa-cis-undecaprenyl phosphate = di-trans,octa-cis-undecaprenyl diphospho-N-acetyl-alpha-D-muramoyl-L-alanyl-D-glutamyl-meso-2,6-diaminopimeloyl-D-alanyl-D-alanine + UMP</text>
        <dbReference type="Rhea" id="RHEA:28386"/>
        <dbReference type="ChEBI" id="CHEBI:57865"/>
        <dbReference type="ChEBI" id="CHEBI:60392"/>
        <dbReference type="ChEBI" id="CHEBI:61386"/>
        <dbReference type="ChEBI" id="CHEBI:61387"/>
        <dbReference type="EC" id="2.7.8.13"/>
    </reaction>
</comment>
<evidence type="ECO:0000256" key="3">
    <source>
        <dbReference type="ARBA" id="ARBA00022679"/>
    </source>
</evidence>
<dbReference type="EC" id="2.7.8.13" evidence="7 8"/>
<comment type="caution">
    <text evidence="10">The sequence shown here is derived from an EMBL/GenBank/DDBJ whole genome shotgun (WGS) entry which is preliminary data.</text>
</comment>
<dbReference type="HAMAP" id="MF_00038">
    <property type="entry name" value="MraY"/>
    <property type="match status" value="1"/>
</dbReference>
<keyword evidence="7" id="KW-0131">Cell cycle</keyword>
<dbReference type="GO" id="GO:0005886">
    <property type="term" value="C:plasma membrane"/>
    <property type="evidence" value="ECO:0007669"/>
    <property type="project" value="UniProtKB-SubCell"/>
</dbReference>
<evidence type="ECO:0000313" key="10">
    <source>
        <dbReference type="EMBL" id="PVY94786.1"/>
    </source>
</evidence>
<keyword evidence="3 7" id="KW-0808">Transferase</keyword>
<evidence type="ECO:0000256" key="5">
    <source>
        <dbReference type="ARBA" id="ARBA00022989"/>
    </source>
</evidence>
<feature type="transmembrane region" description="Helical" evidence="7">
    <location>
        <begin position="113"/>
        <end position="131"/>
    </location>
</feature>
<dbReference type="GO" id="GO:0051301">
    <property type="term" value="P:cell division"/>
    <property type="evidence" value="ECO:0007669"/>
    <property type="project" value="UniProtKB-KW"/>
</dbReference>
<reference evidence="10 11" key="1">
    <citation type="submission" date="2018-04" db="EMBL/GenBank/DDBJ databases">
        <title>Genomic Encyclopedia of Type Strains, Phase IV (KMG-IV): sequencing the most valuable type-strain genomes for metagenomic binning, comparative biology and taxonomic classification.</title>
        <authorList>
            <person name="Goeker M."/>
        </authorList>
    </citation>
    <scope>NUCLEOTIDE SEQUENCE [LARGE SCALE GENOMIC DNA]</scope>
    <source>
        <strain evidence="10 11">DSM 20705</strain>
    </source>
</reference>
<feature type="transmembrane region" description="Helical" evidence="7">
    <location>
        <begin position="176"/>
        <end position="196"/>
    </location>
</feature>
<dbReference type="Pfam" id="PF00953">
    <property type="entry name" value="Glycos_transf_4"/>
    <property type="match status" value="1"/>
</dbReference>
<dbReference type="EMBL" id="QEKV01000003">
    <property type="protein sequence ID" value="PVY94786.1"/>
    <property type="molecule type" value="Genomic_DNA"/>
</dbReference>
<feature type="binding site" evidence="9">
    <location>
        <position position="168"/>
    </location>
    <ligand>
        <name>Mg(2+)</name>
        <dbReference type="ChEBI" id="CHEBI:18420"/>
    </ligand>
</feature>
<sequence>MDYFYLIAAFVVSVFLGNWTVAYLRKLKMGQEIREEGPKSHYVKAGTPTMGGIFFIATYVIFSIVFMIFKKCDYKVALFLLVAPLLFAGIGFLDDYEKIAKKNNLGLTAKQKLVLQILFSLAMTLYVRFVLKYTTEINIPFIKKTIDIGVLYFPFMVLVITGSTNAVNLTDGLDGLCGGVSAVVLVALGIVARHIPQFEVEFMSHILSGALLGFLVYNIYPAKVFMGDTGSLFLGGYLATAFMLMKQPIHLVILGLVYVIETLSVIIQVLYFKKTGKRFFKMAPIHHHFEMKGHHEKDIVMAFVVVTFVIAVIYIIFTRNGIL</sequence>
<dbReference type="NCBIfam" id="TIGR00445">
    <property type="entry name" value="mraY"/>
    <property type="match status" value="1"/>
</dbReference>
<comment type="subcellular location">
    <subcellularLocation>
        <location evidence="7">Cell membrane</location>
        <topology evidence="7">Multi-pass membrane protein</topology>
    </subcellularLocation>
    <subcellularLocation>
        <location evidence="1">Membrane</location>
        <topology evidence="1">Multi-pass membrane protein</topology>
    </subcellularLocation>
</comment>
<dbReference type="PANTHER" id="PTHR22926">
    <property type="entry name" value="PHOSPHO-N-ACETYLMURAMOYL-PENTAPEPTIDE-TRANSFERASE"/>
    <property type="match status" value="1"/>
</dbReference>
<feature type="transmembrane region" description="Helical" evidence="7">
    <location>
        <begin position="151"/>
        <end position="169"/>
    </location>
</feature>
<dbReference type="Pfam" id="PF10555">
    <property type="entry name" value="MraY_sig1"/>
    <property type="match status" value="1"/>
</dbReference>
<evidence type="ECO:0000256" key="8">
    <source>
        <dbReference type="NCBIfam" id="TIGR00445"/>
    </source>
</evidence>
<comment type="pathway">
    <text evidence="7">Cell wall biogenesis; peptidoglycan biosynthesis.</text>
</comment>
<keyword evidence="5 7" id="KW-1133">Transmembrane helix</keyword>
<evidence type="ECO:0000256" key="1">
    <source>
        <dbReference type="ARBA" id="ARBA00004141"/>
    </source>
</evidence>
<accession>A0A2U1E4B0</accession>